<keyword evidence="7" id="KW-0963">Cytoplasm</keyword>
<dbReference type="AlphaFoldDB" id="A0A1M6N551"/>
<keyword evidence="7 10" id="KW-0479">Metal-binding</keyword>
<dbReference type="HAMAP" id="MF_00156">
    <property type="entry name" value="PanB"/>
    <property type="match status" value="1"/>
</dbReference>
<dbReference type="PANTHER" id="PTHR20881:SF0">
    <property type="entry name" value="3-METHYL-2-OXOBUTANOATE HYDROXYMETHYLTRANSFERASE"/>
    <property type="match status" value="1"/>
</dbReference>
<proteinExistence type="inferred from homology"/>
<organism evidence="11 12">
    <name type="scientific">Alicyclobacillus tolerans</name>
    <dbReference type="NCBI Taxonomy" id="90970"/>
    <lineage>
        <taxon>Bacteria</taxon>
        <taxon>Bacillati</taxon>
        <taxon>Bacillota</taxon>
        <taxon>Bacilli</taxon>
        <taxon>Bacillales</taxon>
        <taxon>Alicyclobacillaceae</taxon>
        <taxon>Alicyclobacillus</taxon>
    </lineage>
</organism>
<gene>
    <name evidence="7" type="primary">panB</name>
    <name evidence="11" type="ORF">SAMN05443507_10586</name>
</gene>
<comment type="similarity">
    <text evidence="2 7">Belongs to the PanB family.</text>
</comment>
<dbReference type="PIRSF" id="PIRSF000388">
    <property type="entry name" value="Pantoate_hydroxy_MeTrfase"/>
    <property type="match status" value="1"/>
</dbReference>
<dbReference type="RefSeq" id="WP_083574066.1">
    <property type="nucleotide sequence ID" value="NZ_FRAF01000005.1"/>
</dbReference>
<feature type="binding site" evidence="7 9">
    <location>
        <position position="114"/>
    </location>
    <ligand>
        <name>3-methyl-2-oxobutanoate</name>
        <dbReference type="ChEBI" id="CHEBI:11851"/>
    </ligand>
</feature>
<dbReference type="OrthoDB" id="9781789at2"/>
<dbReference type="GO" id="GO:0015940">
    <property type="term" value="P:pantothenate biosynthetic process"/>
    <property type="evidence" value="ECO:0007669"/>
    <property type="project" value="UniProtKB-UniRule"/>
</dbReference>
<keyword evidence="4 7" id="KW-0566">Pantothenate biosynthesis</keyword>
<dbReference type="EC" id="2.1.2.11" evidence="7"/>
<evidence type="ECO:0000313" key="11">
    <source>
        <dbReference type="EMBL" id="SHJ90875.1"/>
    </source>
</evidence>
<evidence type="ECO:0000256" key="8">
    <source>
        <dbReference type="PIRSR" id="PIRSR000388-1"/>
    </source>
</evidence>
<evidence type="ECO:0000256" key="1">
    <source>
        <dbReference type="ARBA" id="ARBA00005033"/>
    </source>
</evidence>
<feature type="binding site" evidence="7 10">
    <location>
        <position position="45"/>
    </location>
    <ligand>
        <name>Mg(2+)</name>
        <dbReference type="ChEBI" id="CHEBI:18420"/>
    </ligand>
</feature>
<evidence type="ECO:0000256" key="6">
    <source>
        <dbReference type="ARBA" id="ARBA00056497"/>
    </source>
</evidence>
<keyword evidence="7 10" id="KW-0460">Magnesium</keyword>
<feature type="binding site" evidence="7 10">
    <location>
        <position position="84"/>
    </location>
    <ligand>
        <name>Mg(2+)</name>
        <dbReference type="ChEBI" id="CHEBI:18420"/>
    </ligand>
</feature>
<accession>A0A1M6N551</accession>
<evidence type="ECO:0000256" key="9">
    <source>
        <dbReference type="PIRSR" id="PIRSR000388-2"/>
    </source>
</evidence>
<evidence type="ECO:0000256" key="3">
    <source>
        <dbReference type="ARBA" id="ARBA00011424"/>
    </source>
</evidence>
<dbReference type="EMBL" id="FRAF01000005">
    <property type="protein sequence ID" value="SHJ90875.1"/>
    <property type="molecule type" value="Genomic_DNA"/>
</dbReference>
<dbReference type="NCBIfam" id="NF001452">
    <property type="entry name" value="PRK00311.1"/>
    <property type="match status" value="1"/>
</dbReference>
<evidence type="ECO:0000256" key="2">
    <source>
        <dbReference type="ARBA" id="ARBA00008676"/>
    </source>
</evidence>
<name>A0A1M6N551_9BACL</name>
<comment type="pathway">
    <text evidence="1 7">Cofactor biosynthesis; (R)-pantothenate biosynthesis; (R)-pantoate from 3-methyl-2-oxobutanoate: step 1/2.</text>
</comment>
<dbReference type="GO" id="GO:0000287">
    <property type="term" value="F:magnesium ion binding"/>
    <property type="evidence" value="ECO:0007669"/>
    <property type="project" value="TreeGrafter"/>
</dbReference>
<keyword evidence="11" id="KW-0489">Methyltransferase</keyword>
<dbReference type="STRING" id="1830138.SAMN05443507_10586"/>
<comment type="subunit">
    <text evidence="3 7">Homodecamer; pentamer of dimers.</text>
</comment>
<evidence type="ECO:0000256" key="7">
    <source>
        <dbReference type="HAMAP-Rule" id="MF_00156"/>
    </source>
</evidence>
<dbReference type="FunFam" id="3.20.20.60:FF:000003">
    <property type="entry name" value="3-methyl-2-oxobutanoate hydroxymethyltransferase"/>
    <property type="match status" value="1"/>
</dbReference>
<dbReference type="InterPro" id="IPR015813">
    <property type="entry name" value="Pyrv/PenolPyrv_kinase-like_dom"/>
</dbReference>
<dbReference type="Proteomes" id="UP000184016">
    <property type="component" value="Unassembled WGS sequence"/>
</dbReference>
<dbReference type="GO" id="GO:0032259">
    <property type="term" value="P:methylation"/>
    <property type="evidence" value="ECO:0007669"/>
    <property type="project" value="UniProtKB-KW"/>
</dbReference>
<evidence type="ECO:0000256" key="10">
    <source>
        <dbReference type="PIRSR" id="PIRSR000388-3"/>
    </source>
</evidence>
<keyword evidence="12" id="KW-1185">Reference proteome</keyword>
<dbReference type="InterPro" id="IPR003700">
    <property type="entry name" value="Pantoate_hydroxy_MeTrfase"/>
</dbReference>
<protein>
    <recommendedName>
        <fullName evidence="7">3-methyl-2-oxobutanoate hydroxymethyltransferase</fullName>
        <ecNumber evidence="7">2.1.2.11</ecNumber>
    </recommendedName>
    <alternativeName>
        <fullName evidence="7">Ketopantoate hydroxymethyltransferase</fullName>
        <shortName evidence="7">KPHMT</shortName>
    </alternativeName>
</protein>
<feature type="binding site" evidence="7 9">
    <location>
        <position position="84"/>
    </location>
    <ligand>
        <name>3-methyl-2-oxobutanoate</name>
        <dbReference type="ChEBI" id="CHEBI:11851"/>
    </ligand>
</feature>
<dbReference type="CDD" id="cd06557">
    <property type="entry name" value="KPHMT-like"/>
    <property type="match status" value="1"/>
</dbReference>
<comment type="function">
    <text evidence="6 7">Catalyzes the reversible reaction in which hydroxymethyl group from 5,10-methylenetetrahydrofolate is transferred onto alpha-ketoisovalerate to form ketopantoate.</text>
</comment>
<dbReference type="GO" id="GO:0008168">
    <property type="term" value="F:methyltransferase activity"/>
    <property type="evidence" value="ECO:0007669"/>
    <property type="project" value="UniProtKB-KW"/>
</dbReference>
<sequence>MTQITIRNLLQMKQKKEKIAMLTAYDYPTARIMDQSGLHILLIGDSLGMVVQGHSTTLPVTLDHMVYHTQMVSRAVERAMVVADMPFLTHNVSTEDALRAAGRIMQEGGAQGVKIEGGRELSTTVERLVGAGIPVMGHIGLTPQSVHALGGFHVQGRTEEAAIRLLEDALALQDAGAFAIVLEVVPAEVAQVVTEALSIPTIGIGAGPHCDGQVLVFHDMAGYTSGYIPKHNKAYAHLADILKEAGVKYV</sequence>
<evidence type="ECO:0000256" key="4">
    <source>
        <dbReference type="ARBA" id="ARBA00022655"/>
    </source>
</evidence>
<reference evidence="12" key="1">
    <citation type="submission" date="2016-11" db="EMBL/GenBank/DDBJ databases">
        <authorList>
            <person name="Varghese N."/>
            <person name="Submissions S."/>
        </authorList>
    </citation>
    <scope>NUCLEOTIDE SEQUENCE [LARGE SCALE GENOMIC DNA]</scope>
    <source>
        <strain evidence="12">USBA-503</strain>
    </source>
</reference>
<dbReference type="Pfam" id="PF02548">
    <property type="entry name" value="Pantoate_transf"/>
    <property type="match status" value="1"/>
</dbReference>
<keyword evidence="5 7" id="KW-0808">Transferase</keyword>
<evidence type="ECO:0000256" key="5">
    <source>
        <dbReference type="ARBA" id="ARBA00022679"/>
    </source>
</evidence>
<dbReference type="PANTHER" id="PTHR20881">
    <property type="entry name" value="3-METHYL-2-OXOBUTANOATE HYDROXYMETHYLTRANSFERASE"/>
    <property type="match status" value="1"/>
</dbReference>
<dbReference type="InterPro" id="IPR040442">
    <property type="entry name" value="Pyrv_kinase-like_dom_sf"/>
</dbReference>
<comment type="cofactor">
    <cofactor evidence="7 10">
        <name>Mg(2+)</name>
        <dbReference type="ChEBI" id="CHEBI:18420"/>
    </cofactor>
    <text evidence="7 10">Binds 1 Mg(2+) ion per subunit.</text>
</comment>
<dbReference type="SUPFAM" id="SSF51621">
    <property type="entry name" value="Phosphoenolpyruvate/pyruvate domain"/>
    <property type="match status" value="1"/>
</dbReference>
<feature type="binding site" evidence="7 9">
    <location>
        <begin position="45"/>
        <end position="46"/>
    </location>
    <ligand>
        <name>3-methyl-2-oxobutanoate</name>
        <dbReference type="ChEBI" id="CHEBI:11851"/>
    </ligand>
</feature>
<dbReference type="Gene3D" id="3.20.20.60">
    <property type="entry name" value="Phosphoenolpyruvate-binding domains"/>
    <property type="match status" value="1"/>
</dbReference>
<dbReference type="GO" id="GO:0003864">
    <property type="term" value="F:3-methyl-2-oxobutanoate hydroxymethyltransferase activity"/>
    <property type="evidence" value="ECO:0007669"/>
    <property type="project" value="UniProtKB-UniRule"/>
</dbReference>
<feature type="binding site" evidence="7 10">
    <location>
        <position position="116"/>
    </location>
    <ligand>
        <name>Mg(2+)</name>
        <dbReference type="ChEBI" id="CHEBI:18420"/>
    </ligand>
</feature>
<dbReference type="GO" id="GO:0005737">
    <property type="term" value="C:cytoplasm"/>
    <property type="evidence" value="ECO:0007669"/>
    <property type="project" value="UniProtKB-SubCell"/>
</dbReference>
<dbReference type="NCBIfam" id="TIGR00222">
    <property type="entry name" value="panB"/>
    <property type="match status" value="1"/>
</dbReference>
<comment type="subcellular location">
    <subcellularLocation>
        <location evidence="7">Cytoplasm</location>
    </subcellularLocation>
</comment>
<comment type="catalytic activity">
    <reaction evidence="7">
        <text>(6R)-5,10-methylene-5,6,7,8-tetrahydrofolate + 3-methyl-2-oxobutanoate + H2O = 2-dehydropantoate + (6S)-5,6,7,8-tetrahydrofolate</text>
        <dbReference type="Rhea" id="RHEA:11824"/>
        <dbReference type="ChEBI" id="CHEBI:11561"/>
        <dbReference type="ChEBI" id="CHEBI:11851"/>
        <dbReference type="ChEBI" id="CHEBI:15377"/>
        <dbReference type="ChEBI" id="CHEBI:15636"/>
        <dbReference type="ChEBI" id="CHEBI:57453"/>
        <dbReference type="EC" id="2.1.2.11"/>
    </reaction>
</comment>
<dbReference type="UniPathway" id="UPA00028">
    <property type="reaction ID" value="UER00003"/>
</dbReference>
<feature type="active site" description="Proton acceptor" evidence="7 8">
    <location>
        <position position="183"/>
    </location>
</feature>
<evidence type="ECO:0000313" key="12">
    <source>
        <dbReference type="Proteomes" id="UP000184016"/>
    </source>
</evidence>